<accession>A0AAD8YI59</accession>
<feature type="compositionally biased region" description="Polar residues" evidence="4">
    <location>
        <begin position="1135"/>
        <end position="1149"/>
    </location>
</feature>
<evidence type="ECO:0000313" key="6">
    <source>
        <dbReference type="EMBL" id="KAK1745984.1"/>
    </source>
</evidence>
<name>A0AAD8YI59_9STRA</name>
<proteinExistence type="inferred from homology"/>
<comment type="caution">
    <text evidence="6">The sequence shown here is derived from an EMBL/GenBank/DDBJ whole genome shotgun (WGS) entry which is preliminary data.</text>
</comment>
<evidence type="ECO:0000256" key="1">
    <source>
        <dbReference type="ARBA" id="ARBA00005234"/>
    </source>
</evidence>
<feature type="region of interest" description="Disordered" evidence="4">
    <location>
        <begin position="359"/>
        <end position="504"/>
    </location>
</feature>
<dbReference type="GO" id="GO:0008234">
    <property type="term" value="F:cysteine-type peptidase activity"/>
    <property type="evidence" value="ECO:0007669"/>
    <property type="project" value="InterPro"/>
</dbReference>
<dbReference type="Proteomes" id="UP001224775">
    <property type="component" value="Unassembled WGS sequence"/>
</dbReference>
<feature type="compositionally biased region" description="Polar residues" evidence="4">
    <location>
        <begin position="63"/>
        <end position="73"/>
    </location>
</feature>
<reference evidence="6" key="1">
    <citation type="submission" date="2023-06" db="EMBL/GenBank/DDBJ databases">
        <title>Survivors Of The Sea: Transcriptome response of Skeletonema marinoi to long-term dormancy.</title>
        <authorList>
            <person name="Pinder M.I.M."/>
            <person name="Kourtchenko O."/>
            <person name="Robertson E.K."/>
            <person name="Larsson T."/>
            <person name="Maumus F."/>
            <person name="Osuna-Cruz C.M."/>
            <person name="Vancaester E."/>
            <person name="Stenow R."/>
            <person name="Vandepoele K."/>
            <person name="Ploug H."/>
            <person name="Bruchert V."/>
            <person name="Godhe A."/>
            <person name="Topel M."/>
        </authorList>
    </citation>
    <scope>NUCLEOTIDE SEQUENCE</scope>
    <source>
        <strain evidence="6">R05AC</strain>
    </source>
</reference>
<keyword evidence="7" id="KW-1185">Reference proteome</keyword>
<feature type="compositionally biased region" description="Basic and acidic residues" evidence="4">
    <location>
        <begin position="270"/>
        <end position="284"/>
    </location>
</feature>
<feature type="compositionally biased region" description="Polar residues" evidence="4">
    <location>
        <begin position="419"/>
        <end position="428"/>
    </location>
</feature>
<feature type="compositionally biased region" description="Basic residues" evidence="4">
    <location>
        <begin position="365"/>
        <end position="378"/>
    </location>
</feature>
<feature type="compositionally biased region" description="Basic and acidic residues" evidence="4">
    <location>
        <begin position="1094"/>
        <end position="1134"/>
    </location>
</feature>
<dbReference type="AlphaFoldDB" id="A0AAD8YI59"/>
<dbReference type="EC" id="3.4.22.68" evidence="6"/>
<feature type="compositionally biased region" description="Basic and acidic residues" evidence="4">
    <location>
        <begin position="90"/>
        <end position="102"/>
    </location>
</feature>
<feature type="compositionally biased region" description="Basic residues" evidence="4">
    <location>
        <begin position="442"/>
        <end position="457"/>
    </location>
</feature>
<comment type="similarity">
    <text evidence="1">Belongs to the peptidase C48 family.</text>
</comment>
<evidence type="ECO:0000256" key="2">
    <source>
        <dbReference type="ARBA" id="ARBA00022670"/>
    </source>
</evidence>
<dbReference type="PANTHER" id="PTHR47764:SF2">
    <property type="entry name" value="UBIQUITIN-LIKE PROTEASE FAMILY PROFILE DOMAIN-CONTAINING PROTEIN"/>
    <property type="match status" value="1"/>
</dbReference>
<evidence type="ECO:0000256" key="3">
    <source>
        <dbReference type="ARBA" id="ARBA00022801"/>
    </source>
</evidence>
<feature type="domain" description="Ubiquitin-like protease family profile" evidence="5">
    <location>
        <begin position="801"/>
        <end position="986"/>
    </location>
</feature>
<feature type="region of interest" description="Disordered" evidence="4">
    <location>
        <begin position="706"/>
        <end position="725"/>
    </location>
</feature>
<gene>
    <name evidence="6" type="ORF">QTG54_003908</name>
</gene>
<organism evidence="6 7">
    <name type="scientific">Skeletonema marinoi</name>
    <dbReference type="NCBI Taxonomy" id="267567"/>
    <lineage>
        <taxon>Eukaryota</taxon>
        <taxon>Sar</taxon>
        <taxon>Stramenopiles</taxon>
        <taxon>Ochrophyta</taxon>
        <taxon>Bacillariophyta</taxon>
        <taxon>Coscinodiscophyceae</taxon>
        <taxon>Thalassiosirophycidae</taxon>
        <taxon>Thalassiosirales</taxon>
        <taxon>Skeletonemataceae</taxon>
        <taxon>Skeletonema</taxon>
        <taxon>Skeletonema marinoi-dohrnii complex</taxon>
    </lineage>
</organism>
<feature type="compositionally biased region" description="Basic and acidic residues" evidence="4">
    <location>
        <begin position="295"/>
        <end position="305"/>
    </location>
</feature>
<dbReference type="GO" id="GO:0006508">
    <property type="term" value="P:proteolysis"/>
    <property type="evidence" value="ECO:0007669"/>
    <property type="project" value="UniProtKB-KW"/>
</dbReference>
<dbReference type="PANTHER" id="PTHR47764">
    <property type="entry name" value="UBIQUITIN-LIKE-SPECIFIC PROTEASE 2B-RELATED"/>
    <property type="match status" value="1"/>
</dbReference>
<evidence type="ECO:0000259" key="5">
    <source>
        <dbReference type="PROSITE" id="PS50600"/>
    </source>
</evidence>
<dbReference type="PROSITE" id="PS50600">
    <property type="entry name" value="ULP_PROTEASE"/>
    <property type="match status" value="1"/>
</dbReference>
<sequence length="1167" mass="131553">MDFVPPRKTKTPEIPRKKGFQQGKKLKNGHTKIDRPSASMPYNTNRKNIKIDLSNDHEDDNYHGTNNHINDINNPGEGSDSSGNFSGGDPNKKRQQQSDRDKKEKRRRQQQKDKLVAAQQQGFSLNDAYAHASKPKPTSFDGIPIDRPVNEAAEKLVQDVKHLSNDNDDHHSRNTKKKTGRGRNHVDSAFARLGGSGSKRDWREKPQLSPFAGDNIVNDPLEEAMNRQGTNRTSSRGSRFDVTKRMGINMEKIVGNGSMMTNRRRKKSKARDDVIDVDSDERIEGSGGKKRKTSRHFDKSNDHSFDSPSSSSVNQGDDGFHAEGGEWESQSSGGRNDDEVMMAALDGAKQYVQPVLPVTSVRVKRDPKKNATAKRNRPIKPPSEPYTHTPRFLANKKDEITEFSDNESTAGCFGETKRSNNTADWLTTNRDRGRTSQQKSNGRARRTKSNKTKKKMKSMGMQIGDDEDEEWRVTSNTSSLALGSPTRRSTRSKSKSRKAKKTNEVIEILDSSSEEESSDDEAISLEGNAAVELEPTQKRPPPIGDLFSIEAARIAVGKKVFKSKCELKFQFGAKDQYMLFSWNNSEGKKKTHRVSLKQDSELRGLKYYVAEENDNSESILTDGVNDSMTIIAFQIKPTEDNQLTIYTKSYDADSYVTVEVRDTDQFVAMLAQMEENQTFATWFSCKPEIEFYDLKEYTAALIKDTEKENNNRRRSARLSRVNAKKESNTSEKPLLVFPFNADEEEFCTAASNLNELRLARQEPASAASGRESVQPQDSDLNDPQVDNENEKVKGSARTHYITIREDDIERLAPGEFLNDALVDFWMKWISGAPNNPDSDVHIFTSHFMSTLWSDGAKAVSSWTAKKKIDIFEKKLIFVPVNSDLHWSLCVVVNPGSIANNSEEEYYSKSLEGSFLLFLDSLSMHRKNKIARSIYEWLNFEWKRLKKRGDKPQPFKKDSMPVLTPHIPRQDNGCDCGVFVCRYAYNLFQMRSNRFSQFDMSDNCSDLFADSDLFEFGMKDIARIRVEMEDLIRNLSKVYLSMKKLEKAKKKSKSNEADGNSSSEVAAAEETADGGNKSEVADESFDSNGENPAVVKKEDESHETSGDESPVSKEKENVENSSDTSRKDDEVKNSEEPVQSNEEQNDGGSSSEEKSQDLLLEDDSSVAC</sequence>
<keyword evidence="2 6" id="KW-0645">Protease</keyword>
<feature type="compositionally biased region" description="Low complexity" evidence="4">
    <location>
        <begin position="76"/>
        <end position="88"/>
    </location>
</feature>
<feature type="compositionally biased region" description="Acidic residues" evidence="4">
    <location>
        <begin position="1158"/>
        <end position="1167"/>
    </location>
</feature>
<feature type="compositionally biased region" description="Basic and acidic residues" evidence="4">
    <location>
        <begin position="148"/>
        <end position="172"/>
    </location>
</feature>
<feature type="region of interest" description="Disordered" evidence="4">
    <location>
        <begin position="1047"/>
        <end position="1167"/>
    </location>
</feature>
<feature type="region of interest" description="Disordered" evidence="4">
    <location>
        <begin position="1"/>
        <end position="345"/>
    </location>
</feature>
<protein>
    <submittedName>
        <fullName evidence="6">Ubiquitin-like-specific protease</fullName>
        <ecNumber evidence="6">3.4.22.68</ecNumber>
    </submittedName>
</protein>
<dbReference type="EMBL" id="JATAAI010000005">
    <property type="protein sequence ID" value="KAK1745984.1"/>
    <property type="molecule type" value="Genomic_DNA"/>
</dbReference>
<keyword evidence="3 6" id="KW-0378">Hydrolase</keyword>
<dbReference type="Gene3D" id="3.40.395.10">
    <property type="entry name" value="Adenoviral Proteinase, Chain A"/>
    <property type="match status" value="1"/>
</dbReference>
<dbReference type="Pfam" id="PF02902">
    <property type="entry name" value="Peptidase_C48"/>
    <property type="match status" value="1"/>
</dbReference>
<feature type="compositionally biased region" description="Basic and acidic residues" evidence="4">
    <location>
        <begin position="49"/>
        <end position="62"/>
    </location>
</feature>
<evidence type="ECO:0000313" key="7">
    <source>
        <dbReference type="Proteomes" id="UP001224775"/>
    </source>
</evidence>
<feature type="compositionally biased region" description="Basic residues" evidence="4">
    <location>
        <begin position="488"/>
        <end position="500"/>
    </location>
</feature>
<feature type="compositionally biased region" description="Polar residues" evidence="4">
    <location>
        <begin position="227"/>
        <end position="237"/>
    </location>
</feature>
<dbReference type="InterPro" id="IPR003653">
    <property type="entry name" value="Peptidase_C48_C"/>
</dbReference>
<feature type="region of interest" description="Disordered" evidence="4">
    <location>
        <begin position="761"/>
        <end position="793"/>
    </location>
</feature>
<dbReference type="InterPro" id="IPR038765">
    <property type="entry name" value="Papain-like_cys_pep_sf"/>
</dbReference>
<feature type="compositionally biased region" description="Basic residues" evidence="4">
    <location>
        <begin position="173"/>
        <end position="183"/>
    </location>
</feature>
<evidence type="ECO:0000256" key="4">
    <source>
        <dbReference type="SAM" id="MobiDB-lite"/>
    </source>
</evidence>
<dbReference type="SUPFAM" id="SSF54001">
    <property type="entry name" value="Cysteine proteinases"/>
    <property type="match status" value="1"/>
</dbReference>